<gene>
    <name evidence="2" type="ORF">SAMN05661003_11734</name>
</gene>
<dbReference type="Proteomes" id="UP000243205">
    <property type="component" value="Unassembled WGS sequence"/>
</dbReference>
<proteinExistence type="predicted"/>
<dbReference type="InterPro" id="IPR013656">
    <property type="entry name" value="PAS_4"/>
</dbReference>
<dbReference type="RefSeq" id="WP_092080019.1">
    <property type="nucleotide sequence ID" value="NZ_FNAQ01000017.1"/>
</dbReference>
<dbReference type="PROSITE" id="PS50112">
    <property type="entry name" value="PAS"/>
    <property type="match status" value="1"/>
</dbReference>
<dbReference type="AlphaFoldDB" id="A0A1G7E441"/>
<dbReference type="Gene3D" id="3.30.450.20">
    <property type="entry name" value="PAS domain"/>
    <property type="match status" value="1"/>
</dbReference>
<keyword evidence="3" id="KW-1185">Reference proteome</keyword>
<name>A0A1G7E441_9BACT</name>
<dbReference type="CDD" id="cd00130">
    <property type="entry name" value="PAS"/>
    <property type="match status" value="1"/>
</dbReference>
<evidence type="ECO:0000313" key="2">
    <source>
        <dbReference type="EMBL" id="SDE58125.1"/>
    </source>
</evidence>
<reference evidence="3" key="1">
    <citation type="submission" date="2016-10" db="EMBL/GenBank/DDBJ databases">
        <authorList>
            <person name="Varghese N."/>
            <person name="Submissions S."/>
        </authorList>
    </citation>
    <scope>NUCLEOTIDE SEQUENCE [LARGE SCALE GENOMIC DNA]</scope>
    <source>
        <strain evidence="3">DSM 8987</strain>
    </source>
</reference>
<sequence>MTTATSPPDNAQRNLADLLRQAIDQAPDAILLADAGGAIRYWNRGAERLFGFSAAKALGASLDLIIPERLRERHWQGYHRVMAGAPSRYGDDLLAVPALHQNGQQLSSEFSIVLLHDGAGAPCAIAAILRDVSARHAREKDLRRKLTEVEQQLGATR</sequence>
<dbReference type="SMART" id="SM00091">
    <property type="entry name" value="PAS"/>
    <property type="match status" value="1"/>
</dbReference>
<organism evidence="2 3">
    <name type="scientific">Desulfuromonas thiophila</name>
    <dbReference type="NCBI Taxonomy" id="57664"/>
    <lineage>
        <taxon>Bacteria</taxon>
        <taxon>Pseudomonadati</taxon>
        <taxon>Thermodesulfobacteriota</taxon>
        <taxon>Desulfuromonadia</taxon>
        <taxon>Desulfuromonadales</taxon>
        <taxon>Desulfuromonadaceae</taxon>
        <taxon>Desulfuromonas</taxon>
    </lineage>
</organism>
<dbReference type="InterPro" id="IPR000014">
    <property type="entry name" value="PAS"/>
</dbReference>
<feature type="domain" description="PAS" evidence="1">
    <location>
        <begin position="15"/>
        <end position="68"/>
    </location>
</feature>
<evidence type="ECO:0000313" key="3">
    <source>
        <dbReference type="Proteomes" id="UP000243205"/>
    </source>
</evidence>
<dbReference type="SUPFAM" id="SSF55785">
    <property type="entry name" value="PYP-like sensor domain (PAS domain)"/>
    <property type="match status" value="1"/>
</dbReference>
<dbReference type="EMBL" id="FNAQ01000017">
    <property type="protein sequence ID" value="SDE58125.1"/>
    <property type="molecule type" value="Genomic_DNA"/>
</dbReference>
<dbReference type="STRING" id="57664.SAMN05661003_11734"/>
<dbReference type="InterPro" id="IPR035965">
    <property type="entry name" value="PAS-like_dom_sf"/>
</dbReference>
<accession>A0A1G7E441</accession>
<dbReference type="NCBIfam" id="TIGR00229">
    <property type="entry name" value="sensory_box"/>
    <property type="match status" value="1"/>
</dbReference>
<evidence type="ECO:0000259" key="1">
    <source>
        <dbReference type="PROSITE" id="PS50112"/>
    </source>
</evidence>
<protein>
    <submittedName>
        <fullName evidence="2">PAS domain S-box-containing protein</fullName>
    </submittedName>
</protein>
<dbReference type="Pfam" id="PF08448">
    <property type="entry name" value="PAS_4"/>
    <property type="match status" value="1"/>
</dbReference>
<dbReference type="OrthoDB" id="341208at2"/>